<accession>K9EBK9</accession>
<keyword evidence="1" id="KW-1133">Transmembrane helix</keyword>
<dbReference type="AlphaFoldDB" id="K9EBK9"/>
<organism evidence="2 3">
    <name type="scientific">Alloiococcus otitis ATCC 51267</name>
    <dbReference type="NCBI Taxonomy" id="883081"/>
    <lineage>
        <taxon>Bacteria</taxon>
        <taxon>Bacillati</taxon>
        <taxon>Bacillota</taxon>
        <taxon>Bacilli</taxon>
        <taxon>Lactobacillales</taxon>
        <taxon>Carnobacteriaceae</taxon>
        <taxon>Alloiococcus</taxon>
    </lineage>
</organism>
<reference evidence="2 3" key="1">
    <citation type="submission" date="2012-09" db="EMBL/GenBank/DDBJ databases">
        <title>The Genome Sequence of Alloiococcus otitis ATCC 51267.</title>
        <authorList>
            <consortium name="The Broad Institute Genome Sequencing Platform"/>
            <person name="Earl A."/>
            <person name="Ward D."/>
            <person name="Feldgarden M."/>
            <person name="Gevers D."/>
            <person name="Huys G."/>
            <person name="Walker B."/>
            <person name="Young S.K."/>
            <person name="Zeng Q."/>
            <person name="Gargeya S."/>
            <person name="Fitzgerald M."/>
            <person name="Haas B."/>
            <person name="Abouelleil A."/>
            <person name="Alvarado L."/>
            <person name="Arachchi H.M."/>
            <person name="Berlin A.M."/>
            <person name="Chapman S.B."/>
            <person name="Goldberg J."/>
            <person name="Griggs A."/>
            <person name="Gujja S."/>
            <person name="Hansen M."/>
            <person name="Howarth C."/>
            <person name="Imamovic A."/>
            <person name="Larimer J."/>
            <person name="McCowen C."/>
            <person name="Montmayeur A."/>
            <person name="Murphy C."/>
            <person name="Neiman D."/>
            <person name="Pearson M."/>
            <person name="Priest M."/>
            <person name="Roberts A."/>
            <person name="Saif S."/>
            <person name="Shea T."/>
            <person name="Sisk P."/>
            <person name="Sykes S."/>
            <person name="Wortman J."/>
            <person name="Nusbaum C."/>
            <person name="Birren B."/>
        </authorList>
    </citation>
    <scope>NUCLEOTIDE SEQUENCE [LARGE SCALE GENOMIC DNA]</scope>
    <source>
        <strain evidence="2 3">ATCC 51267</strain>
    </source>
</reference>
<dbReference type="eggNOG" id="COG5523">
    <property type="taxonomic scope" value="Bacteria"/>
</dbReference>
<feature type="transmembrane region" description="Helical" evidence="1">
    <location>
        <begin position="29"/>
        <end position="51"/>
    </location>
</feature>
<dbReference type="Pfam" id="PF06161">
    <property type="entry name" value="DUF975"/>
    <property type="match status" value="1"/>
</dbReference>
<dbReference type="OrthoDB" id="9784844at2"/>
<dbReference type="Proteomes" id="UP000009875">
    <property type="component" value="Unassembled WGS sequence"/>
</dbReference>
<dbReference type="PANTHER" id="PTHR40076">
    <property type="entry name" value="MEMBRANE PROTEIN-RELATED"/>
    <property type="match status" value="1"/>
</dbReference>
<dbReference type="PATRIC" id="fig|883081.3.peg.1217"/>
<evidence type="ECO:0000256" key="1">
    <source>
        <dbReference type="SAM" id="Phobius"/>
    </source>
</evidence>
<feature type="transmembrane region" description="Helical" evidence="1">
    <location>
        <begin position="185"/>
        <end position="211"/>
    </location>
</feature>
<evidence type="ECO:0000313" key="3">
    <source>
        <dbReference type="Proteomes" id="UP000009875"/>
    </source>
</evidence>
<dbReference type="PANTHER" id="PTHR40076:SF1">
    <property type="entry name" value="MEMBRANE PROTEIN"/>
    <property type="match status" value="1"/>
</dbReference>
<dbReference type="HOGENOM" id="CLU_045673_2_0_9"/>
<dbReference type="STRING" id="883081.HMPREF9698_01382"/>
<evidence type="ECO:0000313" key="2">
    <source>
        <dbReference type="EMBL" id="EKU93221.1"/>
    </source>
</evidence>
<sequence length="244" mass="29026">MFKTKDLLFTSSDIKREAKAQLSGRWPSVIIMFFLPMFVMPVLTLWLRILLEEPFAYPIWGTYWTWLLDLVFIFLNLLNYHLQYGPALSLVRVIRRPQDRIEPLSDLFYLFREGRFGPYLILGIVKSIFIFLWSLLFIIPGIIKQLAYSQAEYIKNDYRARGWHLTTTETITLSRQMMDGHKMDLFVLYLSFIGWFILVVLTFGLLSFYVIPYLQMSLAVFYQNISKDFFAEVDEKIKQEELDF</sequence>
<feature type="transmembrane region" description="Helical" evidence="1">
    <location>
        <begin position="63"/>
        <end position="82"/>
    </location>
</feature>
<name>K9EBK9_9LACT</name>
<keyword evidence="1" id="KW-0812">Transmembrane</keyword>
<protein>
    <recommendedName>
        <fullName evidence="4">Integral membrane protein</fullName>
    </recommendedName>
</protein>
<dbReference type="InterPro" id="IPR010380">
    <property type="entry name" value="DUF975"/>
</dbReference>
<keyword evidence="1" id="KW-0472">Membrane</keyword>
<proteinExistence type="predicted"/>
<comment type="caution">
    <text evidence="2">The sequence shown here is derived from an EMBL/GenBank/DDBJ whole genome shotgun (WGS) entry which is preliminary data.</text>
</comment>
<evidence type="ECO:0008006" key="4">
    <source>
        <dbReference type="Google" id="ProtNLM"/>
    </source>
</evidence>
<keyword evidence="3" id="KW-1185">Reference proteome</keyword>
<gene>
    <name evidence="2" type="ORF">HMPREF9698_01382</name>
</gene>
<dbReference type="RefSeq" id="WP_003778429.1">
    <property type="nucleotide sequence ID" value="NZ_JH992960.1"/>
</dbReference>
<dbReference type="EMBL" id="AGXA01000022">
    <property type="protein sequence ID" value="EKU93221.1"/>
    <property type="molecule type" value="Genomic_DNA"/>
</dbReference>
<feature type="transmembrane region" description="Helical" evidence="1">
    <location>
        <begin position="116"/>
        <end position="139"/>
    </location>
</feature>